<evidence type="ECO:0000256" key="3">
    <source>
        <dbReference type="ARBA" id="ARBA00022676"/>
    </source>
</evidence>
<feature type="transmembrane region" description="Helical" evidence="8">
    <location>
        <begin position="21"/>
        <end position="40"/>
    </location>
</feature>
<evidence type="ECO:0000313" key="9">
    <source>
        <dbReference type="EMBL" id="MBT2134040.1"/>
    </source>
</evidence>
<feature type="transmembrane region" description="Helical" evidence="8">
    <location>
        <begin position="170"/>
        <end position="185"/>
    </location>
</feature>
<feature type="transmembrane region" description="Helical" evidence="8">
    <location>
        <begin position="372"/>
        <end position="392"/>
    </location>
</feature>
<feature type="transmembrane region" description="Helical" evidence="8">
    <location>
        <begin position="84"/>
        <end position="108"/>
    </location>
</feature>
<evidence type="ECO:0000256" key="1">
    <source>
        <dbReference type="ARBA" id="ARBA00004651"/>
    </source>
</evidence>
<gene>
    <name evidence="9" type="ORF">KK137_06805</name>
</gene>
<dbReference type="RefSeq" id="WP_214535401.1">
    <property type="nucleotide sequence ID" value="NZ_JAHFVK010000001.1"/>
</dbReference>
<keyword evidence="7 8" id="KW-0472">Membrane</keyword>
<feature type="transmembrane region" description="Helical" evidence="8">
    <location>
        <begin position="313"/>
        <end position="334"/>
    </location>
</feature>
<keyword evidence="6 8" id="KW-1133">Transmembrane helix</keyword>
<reference evidence="9 10" key="1">
    <citation type="submission" date="2021-05" db="EMBL/GenBank/DDBJ databases">
        <title>Croceibacterium sp. LX-88 genome sequence.</title>
        <authorList>
            <person name="Luo X."/>
        </authorList>
    </citation>
    <scope>NUCLEOTIDE SEQUENCE [LARGE SCALE GENOMIC DNA]</scope>
    <source>
        <strain evidence="9 10">LX-88</strain>
    </source>
</reference>
<feature type="transmembrane region" description="Helical" evidence="8">
    <location>
        <begin position="115"/>
        <end position="134"/>
    </location>
</feature>
<sequence>MSNVEGKGEDLRTSTFVKAGLVVLGVMLAGIAGRVLSYPLNRDENLFVSVASQLGKGDIYRDFGYNHLPNMPYLLGSVYSLTGAGAYLFTGRLVVVSAWLALIAMLWLIARRLNAGMPAFLTCAFLLTGCVLLLGPSGMLVSNTFLPLPFAFASYYFLLGAMDERRPSPVSAFWAGLFASLAVGFKVNYFFLAPLIAITTLIAPQARPFVDRIVKGLLPLAIGGIVGGLPALIHLARDPDAFLAHTFRYFTELQRAYWGSSTDPLVTGLAQKTLLAEEIWLSNTFLLAIAGVIVLVGTVLWERGLWVGIRQMASWKVLLPAACAAFGFIVAFVPDPAFPQYFALPLPFLVLTMAALAGSLGEGERRAAMPLWLALSLVAILGSVTRIGPGLLQLARPGHWEPLALHRDMRKLAGTAGLDDRAHVVAMTPVMALEAGWRIYPEFAAGQFVYRVAPFIPADDKPYYRTTSATDLPEFLASSRPDAILVNDEEPMEAPLATFALTHNYREIPAPKGRQLRLFVRRD</sequence>
<evidence type="ECO:0000256" key="4">
    <source>
        <dbReference type="ARBA" id="ARBA00022679"/>
    </source>
</evidence>
<evidence type="ECO:0000256" key="7">
    <source>
        <dbReference type="ARBA" id="ARBA00023136"/>
    </source>
</evidence>
<feature type="transmembrane region" description="Helical" evidence="8">
    <location>
        <begin position="340"/>
        <end position="360"/>
    </location>
</feature>
<evidence type="ECO:0000256" key="6">
    <source>
        <dbReference type="ARBA" id="ARBA00022989"/>
    </source>
</evidence>
<evidence type="ECO:0000256" key="8">
    <source>
        <dbReference type="SAM" id="Phobius"/>
    </source>
</evidence>
<keyword evidence="3" id="KW-0328">Glycosyltransferase</keyword>
<proteinExistence type="predicted"/>
<feature type="transmembrane region" description="Helical" evidence="8">
    <location>
        <begin position="140"/>
        <end position="158"/>
    </location>
</feature>
<dbReference type="Proteomes" id="UP000811255">
    <property type="component" value="Unassembled WGS sequence"/>
</dbReference>
<feature type="transmembrane region" description="Helical" evidence="8">
    <location>
        <begin position="217"/>
        <end position="236"/>
    </location>
</feature>
<dbReference type="InterPro" id="IPR050297">
    <property type="entry name" value="LipidA_mod_glycosyltrf_83"/>
</dbReference>
<keyword evidence="4" id="KW-0808">Transferase</keyword>
<keyword evidence="5 8" id="KW-0812">Transmembrane</keyword>
<evidence type="ECO:0000256" key="2">
    <source>
        <dbReference type="ARBA" id="ARBA00022475"/>
    </source>
</evidence>
<feature type="transmembrane region" description="Helical" evidence="8">
    <location>
        <begin position="279"/>
        <end position="301"/>
    </location>
</feature>
<evidence type="ECO:0000313" key="10">
    <source>
        <dbReference type="Proteomes" id="UP000811255"/>
    </source>
</evidence>
<dbReference type="PANTHER" id="PTHR33908:SF11">
    <property type="entry name" value="MEMBRANE PROTEIN"/>
    <property type="match status" value="1"/>
</dbReference>
<protein>
    <recommendedName>
        <fullName evidence="11">Glycosyltransferase RgtA/B/C/D-like domain-containing protein</fullName>
    </recommendedName>
</protein>
<keyword evidence="2" id="KW-1003">Cell membrane</keyword>
<keyword evidence="10" id="KW-1185">Reference proteome</keyword>
<dbReference type="EMBL" id="JAHFVK010000001">
    <property type="protein sequence ID" value="MBT2134040.1"/>
    <property type="molecule type" value="Genomic_DNA"/>
</dbReference>
<accession>A0ABS5W498</accession>
<name>A0ABS5W498_9SPHN</name>
<comment type="subcellular location">
    <subcellularLocation>
        <location evidence="1">Cell membrane</location>
        <topology evidence="1">Multi-pass membrane protein</topology>
    </subcellularLocation>
</comment>
<evidence type="ECO:0008006" key="11">
    <source>
        <dbReference type="Google" id="ProtNLM"/>
    </source>
</evidence>
<evidence type="ECO:0000256" key="5">
    <source>
        <dbReference type="ARBA" id="ARBA00022692"/>
    </source>
</evidence>
<dbReference type="PANTHER" id="PTHR33908">
    <property type="entry name" value="MANNOSYLTRANSFERASE YKCB-RELATED"/>
    <property type="match status" value="1"/>
</dbReference>
<comment type="caution">
    <text evidence="9">The sequence shown here is derived from an EMBL/GenBank/DDBJ whole genome shotgun (WGS) entry which is preliminary data.</text>
</comment>
<organism evidence="9 10">
    <name type="scientific">Croceibacterium selenioxidans</name>
    <dbReference type="NCBI Taxonomy" id="2838833"/>
    <lineage>
        <taxon>Bacteria</taxon>
        <taxon>Pseudomonadati</taxon>
        <taxon>Pseudomonadota</taxon>
        <taxon>Alphaproteobacteria</taxon>
        <taxon>Sphingomonadales</taxon>
        <taxon>Erythrobacteraceae</taxon>
        <taxon>Croceibacterium</taxon>
    </lineage>
</organism>